<dbReference type="Pfam" id="PF12833">
    <property type="entry name" value="HTH_18"/>
    <property type="match status" value="1"/>
</dbReference>
<dbReference type="PANTHER" id="PTHR47504:SF5">
    <property type="entry name" value="RIGHT ORIGIN-BINDING PROTEIN"/>
    <property type="match status" value="1"/>
</dbReference>
<dbReference type="RefSeq" id="WP_052177186.1">
    <property type="nucleotide sequence ID" value="NZ_CP007457.1"/>
</dbReference>
<keyword evidence="6" id="KW-1185">Reference proteome</keyword>
<sequence length="306" mass="34664">MDERMAAVQRMQDYIGLHLHEHITMADLAAAALFSPWHSYRLFRELTGLTPAAYIRRMRLSHSAMELKRSGRTITEVAFEYGFGSVDGYVRAFAREFGRTPGDYACSPSPITLFHPYGVQYRQPRKEAITMDSMQYVYVSPIHKPRRKAIIKRGTSATDYWAYCSEVGCDVWGTLLSMDSLCGEPVCLWLPAAYRTPGTSTYVQGVEVGVYYDGPVPEGFDVIELPEADYLMFQGQPFDEADYGQAIQFVENAADRYDPSVLGYVWSTRSPRIQLEPKGERGYIEFRPVQVHSQAMPSPSRSSLEL</sequence>
<evidence type="ECO:0000256" key="2">
    <source>
        <dbReference type="ARBA" id="ARBA00023125"/>
    </source>
</evidence>
<dbReference type="EMBL" id="CP007457">
    <property type="protein sequence ID" value="AIZ15642.1"/>
    <property type="molecule type" value="Genomic_DNA"/>
</dbReference>
<keyword evidence="1" id="KW-0805">Transcription regulation</keyword>
<dbReference type="Proteomes" id="UP000030636">
    <property type="component" value="Chromosome"/>
</dbReference>
<evidence type="ECO:0000256" key="3">
    <source>
        <dbReference type="ARBA" id="ARBA00023163"/>
    </source>
</evidence>
<protein>
    <submittedName>
        <fullName evidence="5">Transcriptional regulator</fullName>
    </submittedName>
</protein>
<dbReference type="SMART" id="SM00342">
    <property type="entry name" value="HTH_ARAC"/>
    <property type="match status" value="1"/>
</dbReference>
<accession>A0A0A7I5V3</accession>
<dbReference type="GO" id="GO:0003700">
    <property type="term" value="F:DNA-binding transcription factor activity"/>
    <property type="evidence" value="ECO:0007669"/>
    <property type="project" value="InterPro"/>
</dbReference>
<organism evidence="5 6">
    <name type="scientific">Bifidobacterium pseudolongum PV8-2</name>
    <dbReference type="NCBI Taxonomy" id="1447715"/>
    <lineage>
        <taxon>Bacteria</taxon>
        <taxon>Bacillati</taxon>
        <taxon>Actinomycetota</taxon>
        <taxon>Actinomycetes</taxon>
        <taxon>Bifidobacteriales</taxon>
        <taxon>Bifidobacteriaceae</taxon>
        <taxon>Bifidobacterium</taxon>
    </lineage>
</organism>
<evidence type="ECO:0000313" key="6">
    <source>
        <dbReference type="Proteomes" id="UP000030636"/>
    </source>
</evidence>
<evidence type="ECO:0000259" key="4">
    <source>
        <dbReference type="PROSITE" id="PS01124"/>
    </source>
</evidence>
<dbReference type="GO" id="GO:0043565">
    <property type="term" value="F:sequence-specific DNA binding"/>
    <property type="evidence" value="ECO:0007669"/>
    <property type="project" value="InterPro"/>
</dbReference>
<dbReference type="HOGENOM" id="CLU_952405_0_0_11"/>
<dbReference type="AlphaFoldDB" id="A0A0A7I5V3"/>
<evidence type="ECO:0000256" key="1">
    <source>
        <dbReference type="ARBA" id="ARBA00023015"/>
    </source>
</evidence>
<dbReference type="SUPFAM" id="SSF46689">
    <property type="entry name" value="Homeodomain-like"/>
    <property type="match status" value="2"/>
</dbReference>
<evidence type="ECO:0000313" key="5">
    <source>
        <dbReference type="EMBL" id="AIZ15642.1"/>
    </source>
</evidence>
<dbReference type="PROSITE" id="PS00041">
    <property type="entry name" value="HTH_ARAC_FAMILY_1"/>
    <property type="match status" value="1"/>
</dbReference>
<dbReference type="PROSITE" id="PS01124">
    <property type="entry name" value="HTH_ARAC_FAMILY_2"/>
    <property type="match status" value="1"/>
</dbReference>
<keyword evidence="2" id="KW-0238">DNA-binding</keyword>
<dbReference type="PANTHER" id="PTHR47504">
    <property type="entry name" value="RIGHT ORIGIN-BINDING PROTEIN"/>
    <property type="match status" value="1"/>
</dbReference>
<proteinExistence type="predicted"/>
<dbReference type="OrthoDB" id="161473at2"/>
<dbReference type="Gene3D" id="1.10.10.60">
    <property type="entry name" value="Homeodomain-like"/>
    <property type="match status" value="2"/>
</dbReference>
<dbReference type="KEGG" id="bpsp:AH67_00755"/>
<dbReference type="InterPro" id="IPR018060">
    <property type="entry name" value="HTH_AraC"/>
</dbReference>
<dbReference type="InterPro" id="IPR050959">
    <property type="entry name" value="MarA-like"/>
</dbReference>
<dbReference type="STRING" id="1447715.AH67_00755"/>
<dbReference type="InterPro" id="IPR009057">
    <property type="entry name" value="Homeodomain-like_sf"/>
</dbReference>
<dbReference type="InterPro" id="IPR018062">
    <property type="entry name" value="HTH_AraC-typ_CS"/>
</dbReference>
<keyword evidence="3" id="KW-0804">Transcription</keyword>
<feature type="domain" description="HTH araC/xylS-type" evidence="4">
    <location>
        <begin position="9"/>
        <end position="107"/>
    </location>
</feature>
<name>A0A0A7I5V3_9BIFI</name>
<reference evidence="5 6" key="1">
    <citation type="journal article" date="2015" name="Genome Announc.">
        <title>Bifidobacterium pseudolongum Strain PV8-2, Isolated from a Stool Sample of an Anemic Kenyan Infant.</title>
        <authorList>
            <person name="Vazquez-Gutierrez P."/>
            <person name="Lacroix C."/>
            <person name="Chassard C."/>
            <person name="Klumpp J."/>
            <person name="Stevens M.J."/>
            <person name="Jans C."/>
        </authorList>
    </citation>
    <scope>NUCLEOTIDE SEQUENCE [LARGE SCALE GENOMIC DNA]</scope>
    <source>
        <strain evidence="5 6">PV8-2</strain>
    </source>
</reference>
<gene>
    <name evidence="5" type="ORF">AH67_00755</name>
</gene>